<keyword evidence="3" id="KW-1185">Reference proteome</keyword>
<dbReference type="EMBL" id="QRUP01000001">
    <property type="protein sequence ID" value="RGR76786.1"/>
    <property type="molecule type" value="Genomic_DNA"/>
</dbReference>
<gene>
    <name evidence="2" type="ORF">DWY25_00400</name>
</gene>
<reference evidence="2 3" key="1">
    <citation type="submission" date="2018-08" db="EMBL/GenBank/DDBJ databases">
        <title>A genome reference for cultivated species of the human gut microbiota.</title>
        <authorList>
            <person name="Zou Y."/>
            <person name="Xue W."/>
            <person name="Luo G."/>
        </authorList>
    </citation>
    <scope>NUCLEOTIDE SEQUENCE [LARGE SCALE GENOMIC DNA]</scope>
    <source>
        <strain evidence="2 3">AF24-29</strain>
    </source>
</reference>
<organism evidence="2 3">
    <name type="scientific">Holdemania filiformis</name>
    <dbReference type="NCBI Taxonomy" id="61171"/>
    <lineage>
        <taxon>Bacteria</taxon>
        <taxon>Bacillati</taxon>
        <taxon>Bacillota</taxon>
        <taxon>Erysipelotrichia</taxon>
        <taxon>Erysipelotrichales</taxon>
        <taxon>Erysipelotrichaceae</taxon>
        <taxon>Holdemania</taxon>
    </lineage>
</organism>
<accession>A0A412G6D1</accession>
<dbReference type="AlphaFoldDB" id="A0A412G6D1"/>
<evidence type="ECO:0000256" key="1">
    <source>
        <dbReference type="SAM" id="Phobius"/>
    </source>
</evidence>
<sequence length="142" mass="16542">MHADSDRNARSCRTRRGNILIDLLLSLWIVTLFLPMIPTVVRFLSRQDWVMRSAQDQIQLQQLRRLLLGSGSIEVHDDQLTFDAEGQTRRLVQNGSWLLVHPGTWIFFDQVESVRFEQRQSQIWMHLTGERGEWEAIVGDVG</sequence>
<proteinExistence type="predicted"/>
<comment type="caution">
    <text evidence="2">The sequence shown here is derived from an EMBL/GenBank/DDBJ whole genome shotgun (WGS) entry which is preliminary data.</text>
</comment>
<name>A0A412G6D1_9FIRM</name>
<keyword evidence="1" id="KW-1133">Transmembrane helix</keyword>
<dbReference type="Proteomes" id="UP000284178">
    <property type="component" value="Unassembled WGS sequence"/>
</dbReference>
<feature type="transmembrane region" description="Helical" evidence="1">
    <location>
        <begin position="23"/>
        <end position="44"/>
    </location>
</feature>
<keyword evidence="1" id="KW-0472">Membrane</keyword>
<keyword evidence="1" id="KW-0812">Transmembrane</keyword>
<evidence type="ECO:0000313" key="2">
    <source>
        <dbReference type="EMBL" id="RGR76786.1"/>
    </source>
</evidence>
<evidence type="ECO:0000313" key="3">
    <source>
        <dbReference type="Proteomes" id="UP000284178"/>
    </source>
</evidence>
<protein>
    <submittedName>
        <fullName evidence="2">Uncharacterized protein</fullName>
    </submittedName>
</protein>